<evidence type="ECO:0000313" key="4">
    <source>
        <dbReference type="EMBL" id="KAG7592925.1"/>
    </source>
</evidence>
<keyword evidence="4" id="KW-0695">RNA-directed DNA polymerase</keyword>
<keyword evidence="4" id="KW-0548">Nucleotidyltransferase</keyword>
<dbReference type="InterPro" id="IPR000477">
    <property type="entry name" value="RT_dom"/>
</dbReference>
<dbReference type="PANTHER" id="PTHR33116:SF80">
    <property type="entry name" value="REVERSE TRANSCRIPTASE ZINC-BINDING DOMAIN-CONTAINING PROTEIN"/>
    <property type="match status" value="1"/>
</dbReference>
<dbReference type="Proteomes" id="UP000694240">
    <property type="component" value="Chromosome 6"/>
</dbReference>
<dbReference type="PROSITE" id="PS50878">
    <property type="entry name" value="RT_POL"/>
    <property type="match status" value="1"/>
</dbReference>
<keyword evidence="4" id="KW-0808">Transferase</keyword>
<comment type="caution">
    <text evidence="4">The sequence shown here is derived from an EMBL/GenBank/DDBJ whole genome shotgun (WGS) entry which is preliminary data.</text>
</comment>
<dbReference type="GO" id="GO:0008270">
    <property type="term" value="F:zinc ion binding"/>
    <property type="evidence" value="ECO:0007669"/>
    <property type="project" value="InterPro"/>
</dbReference>
<feature type="coiled-coil region" evidence="1">
    <location>
        <begin position="441"/>
        <end position="468"/>
    </location>
</feature>
<dbReference type="Pfam" id="PF00078">
    <property type="entry name" value="RVT_1"/>
    <property type="match status" value="1"/>
</dbReference>
<sequence length="1360" mass="153887">MPPICSHCKEVGHSLKRCSTAPITCKNCKSTSHSVEVCPRIKGNGARLPSSIKGKAKVYVPLDKTKTNLPVEASSQPATFDKDKEIISREKPKLVTQSVTPVVGHSLLLIGDSSKAVGKKAVKSVDNENGRVSEAEPDSSDTVSSEEGEISEDDLISEEEHEYEVVSKRNRRNSRGYGPKIHLIETHVKQAKIAKFVNSLLPGWHFEENYSFSELGKIWILWHPSVKVVILSKSLQMVTCEVHFPENPVSFIVSFVYASNEEAARRSLWGEIVCQASRQSMTGKAWAVLGDFNQILVPADHSTRIDMNMDRAMREFSDSLLQASLMDLVYRGSSFTWWNKRKASPVAKKLDRILVNDDWQALFPFSTGFFGAPIFSDHSPGSISLNPAEPRQKKPFKFFNFLLKNQNFLPLICESWHSINVVGSDMYRVAAKLRDLKKIIREFSKENYSNLEKRVKEALEVLSVAQVRMLSSPSIVNADLELEAARKWDTLSKAEESFFYQKSRITWLDVGDQNSAYFHRMAATRQSINHIHFLDDDAGNRITTQLGIKSHCVEFFKDLLGSDVPQSLFVQEDIKAILNFECSADQRVSLDAMFTKEEIKDAFFSLPRNKSSGPDGYSAEFFISCWSVVGVEVTAAVSEFFSSGKLLKQWNSTCLVLIPKIQNASKVSDFRPISCLNTIYKVISKLLAFRLKSILPSVVSHSQSAFMPGRLLSENVLLASEIVQGYNRRNIEPRAMLKIDLRKAFDTVRWDFVLSTLSALGIPEKCIGWIRECVCTPTFSISVNGMSDGFFKSTRGLRQGDPLSPYLFVLAMEVFSRLLVSRFESGYISYHPKASALDISHLMFADDVMVFFDGSSSSLHGIYEVLDDFAGWSGLTMNREKTLLFHAGLSPRGEAEIAHYGFPSGTLPVRYLGLPLMSRKLRINEYSPLLEKITNKFRGWATKSLSFAGRTQLLKSVIYGTINFWISSFMLPKGCIRKIESLCSRFLWSGNIDNHSRAKIAWSNVCLPKSEGGLGLRRLSVWNTTLCLRLIWLLFSNSGSLWVAWQHHHHELATVNFWDVKAKTTDSWLWTSLLKLRHLAKRFIKCSIGNGTKTWFWHDNWTPFGPLLDYLGENGPMTLRIPLNAKVSDACTSEGWRLASPRSDQALSLQIYLSTIHLPSDTNENDHIDWYVDDKLCQGFSSSKTWEILRPRDAEKDWAPLVWFKGSTPKHAFHLWVTNLNRLPTRSRLASWGLQISTDCCLCVGSVETRDHLFLHCPFAQVLWSSGFAKLRLPPIVFADWSGLMAWAKGSTIATPSTLRLLLIHAIVYAIWRQRNNLIHNQNAVPPLNIFKEIDRLIINSITARRKMKNFRKLMALWLN</sequence>
<dbReference type="Pfam" id="PF03372">
    <property type="entry name" value="Exo_endo_phos"/>
    <property type="match status" value="1"/>
</dbReference>
<dbReference type="InterPro" id="IPR026960">
    <property type="entry name" value="RVT-Znf"/>
</dbReference>
<dbReference type="InterPro" id="IPR001878">
    <property type="entry name" value="Znf_CCHC"/>
</dbReference>
<dbReference type="PANTHER" id="PTHR33116">
    <property type="entry name" value="REVERSE TRANSCRIPTASE ZINC-BINDING DOMAIN-CONTAINING PROTEIN-RELATED-RELATED"/>
    <property type="match status" value="1"/>
</dbReference>
<dbReference type="InterPro" id="IPR005135">
    <property type="entry name" value="Endo/exonuclease/phosphatase"/>
</dbReference>
<dbReference type="CDD" id="cd01650">
    <property type="entry name" value="RT_nLTR_like"/>
    <property type="match status" value="1"/>
</dbReference>
<dbReference type="GO" id="GO:0003964">
    <property type="term" value="F:RNA-directed DNA polymerase activity"/>
    <property type="evidence" value="ECO:0007669"/>
    <property type="project" value="UniProtKB-KW"/>
</dbReference>
<gene>
    <name evidence="4" type="ORF">ISN45_Aa01g017740</name>
</gene>
<keyword evidence="1" id="KW-0175">Coiled coil</keyword>
<proteinExistence type="predicted"/>
<reference evidence="4 5" key="1">
    <citation type="submission" date="2020-12" db="EMBL/GenBank/DDBJ databases">
        <title>Concerted genomic and epigenomic changes stabilize Arabidopsis allopolyploids.</title>
        <authorList>
            <person name="Chen Z."/>
        </authorList>
    </citation>
    <scope>NUCLEOTIDE SEQUENCE [LARGE SCALE GENOMIC DNA]</scope>
    <source>
        <strain evidence="4">Allo738</strain>
        <tissue evidence="4">Leaf</tissue>
    </source>
</reference>
<dbReference type="GO" id="GO:0003676">
    <property type="term" value="F:nucleic acid binding"/>
    <property type="evidence" value="ECO:0007669"/>
    <property type="project" value="InterPro"/>
</dbReference>
<feature type="compositionally biased region" description="Basic and acidic residues" evidence="2">
    <location>
        <begin position="123"/>
        <end position="134"/>
    </location>
</feature>
<protein>
    <submittedName>
        <fullName evidence="4">Reverse transcriptase zinc-binding domain</fullName>
    </submittedName>
</protein>
<accession>A0A8T2C122</accession>
<keyword evidence="5" id="KW-1185">Reference proteome</keyword>
<evidence type="ECO:0000259" key="3">
    <source>
        <dbReference type="PROSITE" id="PS50878"/>
    </source>
</evidence>
<dbReference type="SMART" id="SM00343">
    <property type="entry name" value="ZnF_C2HC"/>
    <property type="match status" value="2"/>
</dbReference>
<feature type="region of interest" description="Disordered" evidence="2">
    <location>
        <begin position="121"/>
        <end position="154"/>
    </location>
</feature>
<name>A0A8T2C122_9BRAS</name>
<dbReference type="EMBL" id="JAEFBK010000006">
    <property type="protein sequence ID" value="KAG7592925.1"/>
    <property type="molecule type" value="Genomic_DNA"/>
</dbReference>
<evidence type="ECO:0000256" key="2">
    <source>
        <dbReference type="SAM" id="MobiDB-lite"/>
    </source>
</evidence>
<feature type="domain" description="Reverse transcriptase" evidence="3">
    <location>
        <begin position="639"/>
        <end position="916"/>
    </location>
</feature>
<feature type="compositionally biased region" description="Acidic residues" evidence="2">
    <location>
        <begin position="135"/>
        <end position="154"/>
    </location>
</feature>
<organism evidence="4 5">
    <name type="scientific">Arabidopsis thaliana x Arabidopsis arenosa</name>
    <dbReference type="NCBI Taxonomy" id="1240361"/>
    <lineage>
        <taxon>Eukaryota</taxon>
        <taxon>Viridiplantae</taxon>
        <taxon>Streptophyta</taxon>
        <taxon>Embryophyta</taxon>
        <taxon>Tracheophyta</taxon>
        <taxon>Spermatophyta</taxon>
        <taxon>Magnoliopsida</taxon>
        <taxon>eudicotyledons</taxon>
        <taxon>Gunneridae</taxon>
        <taxon>Pentapetalae</taxon>
        <taxon>rosids</taxon>
        <taxon>malvids</taxon>
        <taxon>Brassicales</taxon>
        <taxon>Brassicaceae</taxon>
        <taxon>Camelineae</taxon>
        <taxon>Arabidopsis</taxon>
    </lineage>
</organism>
<evidence type="ECO:0000313" key="5">
    <source>
        <dbReference type="Proteomes" id="UP000694240"/>
    </source>
</evidence>
<evidence type="ECO:0000256" key="1">
    <source>
        <dbReference type="SAM" id="Coils"/>
    </source>
</evidence>
<dbReference type="Pfam" id="PF13966">
    <property type="entry name" value="zf-RVT"/>
    <property type="match status" value="1"/>
</dbReference>